<feature type="compositionally biased region" description="Low complexity" evidence="1">
    <location>
        <begin position="357"/>
        <end position="383"/>
    </location>
</feature>
<accession>A0A9R0EDK0</accession>
<dbReference type="GeneID" id="126912814"/>
<proteinExistence type="predicted"/>
<feature type="compositionally biased region" description="Basic and acidic residues" evidence="1">
    <location>
        <begin position="436"/>
        <end position="451"/>
    </location>
</feature>
<feature type="compositionally biased region" description="Polar residues" evidence="1">
    <location>
        <begin position="474"/>
        <end position="484"/>
    </location>
</feature>
<evidence type="ECO:0000313" key="2">
    <source>
        <dbReference type="Proteomes" id="UP000829999"/>
    </source>
</evidence>
<feature type="compositionally biased region" description="Basic and acidic residues" evidence="1">
    <location>
        <begin position="406"/>
        <end position="425"/>
    </location>
</feature>
<dbReference type="RefSeq" id="XP_050562861.1">
    <property type="nucleotide sequence ID" value="XM_050706904.1"/>
</dbReference>
<feature type="compositionally biased region" description="Acidic residues" evidence="1">
    <location>
        <begin position="759"/>
        <end position="772"/>
    </location>
</feature>
<feature type="compositionally biased region" description="Basic and acidic residues" evidence="1">
    <location>
        <begin position="707"/>
        <end position="725"/>
    </location>
</feature>
<evidence type="ECO:0000256" key="1">
    <source>
        <dbReference type="SAM" id="MobiDB-lite"/>
    </source>
</evidence>
<sequence>MTNATVFENNSTINEHVITVKCNLTANSTEEEIQNCALINLQAQLNYCSNNSNSNITECEGITAPENKSNETQAVDSDTVLKYVYKKGDSAEIPIKDKAHFKNSLRRKRSPIEVRNRSPLPSKFQKPVVVNYATSHGPGEAQPRSNNALGANFKIETLHDNIDTQKEEDIARKLKIDSAEIENPNRQGNHYKQNNDDRKSIENDSSENTSDSSDERGNYRNRQPQKDNLSSEERGNYQNRNTQGSQESGERQDYKEPKTDSERTYSGERTNYDKKSSQELDNSSERENYKNKQYSAEGDSSGERGSYKDVPSKRERGNNNRGYYKYNDFSNKRGDSGDDNSSAESSESNPRTNARYSSRSKNSNENSGSNESNNSESNSAESQESVERGGKKNEQYNQDSSSYENPHQENAKYKNPESSPPKHLDSSSSESSSESGDIKQDDQNLNDKKDNVNASPIPLRDIDLSDFSYERIQVDSNGKVQPQKETLEQADPKNAVEILPLTTAAPNLASKDYTPVVEPQIGNNDNKLIQIDDVEVKPVVEINPESDNDSSEENKKSNVSEEVESLESILGVKEPENDDSQKDKIVEQKVAQDGDVKQEFERIPLNYNHAQEKEKKEHPVSESPKEDPEVPQKEGTIDALAPEDDVKYDEHLKFKFDDLTIKLPEIKLPDDILSYTRENSPFSVDDYKKPAQTDEPSYKPSYYYNPNDKEETRERKDKSNHRHADDENDDDDDRAPDTGYYGYYDNGKTKQDYKKKNDDEEEENDEDEENEDLYEKFVRERFGKRGTFEKRSEKLQHAAPLDPNLYKTIKHILKKTADIDEQAKKSGDPNAGYMWTLEYGEKL</sequence>
<feature type="compositionally biased region" description="Basic and acidic residues" evidence="1">
    <location>
        <begin position="573"/>
        <end position="602"/>
    </location>
</feature>
<feature type="compositionally biased region" description="Basic and acidic residues" evidence="1">
    <location>
        <begin position="248"/>
        <end position="290"/>
    </location>
</feature>
<feature type="compositionally biased region" description="Polar residues" evidence="1">
    <location>
        <begin position="395"/>
        <end position="405"/>
    </location>
</feature>
<protein>
    <submittedName>
        <fullName evidence="3">Myb-like protein F</fullName>
    </submittedName>
</protein>
<feature type="compositionally biased region" description="Polar residues" evidence="1">
    <location>
        <begin position="236"/>
        <end position="247"/>
    </location>
</feature>
<feature type="region of interest" description="Disordered" evidence="1">
    <location>
        <begin position="667"/>
        <end position="774"/>
    </location>
</feature>
<organism evidence="2 3">
    <name type="scientific">Spodoptera frugiperda</name>
    <name type="common">Fall armyworm</name>
    <dbReference type="NCBI Taxonomy" id="7108"/>
    <lineage>
        <taxon>Eukaryota</taxon>
        <taxon>Metazoa</taxon>
        <taxon>Ecdysozoa</taxon>
        <taxon>Arthropoda</taxon>
        <taxon>Hexapoda</taxon>
        <taxon>Insecta</taxon>
        <taxon>Pterygota</taxon>
        <taxon>Neoptera</taxon>
        <taxon>Endopterygota</taxon>
        <taxon>Lepidoptera</taxon>
        <taxon>Glossata</taxon>
        <taxon>Ditrysia</taxon>
        <taxon>Noctuoidea</taxon>
        <taxon>Noctuidae</taxon>
        <taxon>Amphipyrinae</taxon>
        <taxon>Spodoptera</taxon>
    </lineage>
</organism>
<feature type="compositionally biased region" description="Basic and acidic residues" evidence="1">
    <location>
        <begin position="460"/>
        <end position="473"/>
    </location>
</feature>
<feature type="compositionally biased region" description="Basic and acidic residues" evidence="1">
    <location>
        <begin position="747"/>
        <end position="758"/>
    </location>
</feature>
<dbReference type="OrthoDB" id="7427585at2759"/>
<feature type="compositionally biased region" description="Basic and acidic residues" evidence="1">
    <location>
        <begin position="193"/>
        <end position="202"/>
    </location>
</feature>
<feature type="region of interest" description="Disordered" evidence="1">
    <location>
        <begin position="177"/>
        <end position="493"/>
    </location>
</feature>
<feature type="compositionally biased region" description="Low complexity" evidence="1">
    <location>
        <begin position="339"/>
        <end position="349"/>
    </location>
</feature>
<feature type="compositionally biased region" description="Basic and acidic residues" evidence="1">
    <location>
        <begin position="610"/>
        <end position="636"/>
    </location>
</feature>
<feature type="compositionally biased region" description="Low complexity" evidence="1">
    <location>
        <begin position="426"/>
        <end position="435"/>
    </location>
</feature>
<gene>
    <name evidence="3" type="primary">LOC126912814</name>
</gene>
<dbReference type="Proteomes" id="UP000829999">
    <property type="component" value="Chromosome 30"/>
</dbReference>
<name>A0A9R0EDK0_SPOFR</name>
<feature type="compositionally biased region" description="Basic and acidic residues" evidence="1">
    <location>
        <begin position="385"/>
        <end position="394"/>
    </location>
</feature>
<evidence type="ECO:0000313" key="3">
    <source>
        <dbReference type="RefSeq" id="XP_050562861.1"/>
    </source>
</evidence>
<dbReference type="AlphaFoldDB" id="A0A9R0EDK0"/>
<feature type="compositionally biased region" description="Basic and acidic residues" evidence="1">
    <location>
        <begin position="301"/>
        <end position="318"/>
    </location>
</feature>
<feature type="region of interest" description="Disordered" evidence="1">
    <location>
        <begin position="528"/>
        <end position="646"/>
    </location>
</feature>
<reference evidence="3" key="1">
    <citation type="submission" date="2025-08" db="UniProtKB">
        <authorList>
            <consortium name="RefSeq"/>
        </authorList>
    </citation>
    <scope>IDENTIFICATION</scope>
    <source>
        <tissue evidence="3">Whole larval tissue</tissue>
    </source>
</reference>
<keyword evidence="2" id="KW-1185">Reference proteome</keyword>